<dbReference type="EMBL" id="PYFT01000001">
    <property type="protein sequence ID" value="PSR52458.1"/>
    <property type="molecule type" value="Genomic_DNA"/>
</dbReference>
<evidence type="ECO:0000313" key="2">
    <source>
        <dbReference type="EMBL" id="PSR52458.1"/>
    </source>
</evidence>
<protein>
    <submittedName>
        <fullName evidence="2">Gluconate 5-dehydrogenase</fullName>
    </submittedName>
</protein>
<dbReference type="GO" id="GO:0016616">
    <property type="term" value="F:oxidoreductase activity, acting on the CH-OH group of donors, NAD or NADP as acceptor"/>
    <property type="evidence" value="ECO:0007669"/>
    <property type="project" value="TreeGrafter"/>
</dbReference>
<dbReference type="PANTHER" id="PTHR42760">
    <property type="entry name" value="SHORT-CHAIN DEHYDROGENASES/REDUCTASES FAMILY MEMBER"/>
    <property type="match status" value="1"/>
</dbReference>
<proteinExistence type="inferred from homology"/>
<keyword evidence="3" id="KW-1185">Reference proteome</keyword>
<evidence type="ECO:0000256" key="1">
    <source>
        <dbReference type="ARBA" id="ARBA00006484"/>
    </source>
</evidence>
<gene>
    <name evidence="2" type="ORF">AHMF7605_02415</name>
</gene>
<dbReference type="Gene3D" id="3.40.50.720">
    <property type="entry name" value="NAD(P)-binding Rossmann-like Domain"/>
    <property type="match status" value="1"/>
</dbReference>
<dbReference type="RefSeq" id="WP_106926098.1">
    <property type="nucleotide sequence ID" value="NZ_PYFT01000001.1"/>
</dbReference>
<dbReference type="AlphaFoldDB" id="A0A2T2YAJ1"/>
<dbReference type="SUPFAM" id="SSF51735">
    <property type="entry name" value="NAD(P)-binding Rossmann-fold domains"/>
    <property type="match status" value="1"/>
</dbReference>
<organism evidence="2 3">
    <name type="scientific">Adhaeribacter arboris</name>
    <dbReference type="NCBI Taxonomy" id="2072846"/>
    <lineage>
        <taxon>Bacteria</taxon>
        <taxon>Pseudomonadati</taxon>
        <taxon>Bacteroidota</taxon>
        <taxon>Cytophagia</taxon>
        <taxon>Cytophagales</taxon>
        <taxon>Hymenobacteraceae</taxon>
        <taxon>Adhaeribacter</taxon>
    </lineage>
</organism>
<dbReference type="PRINTS" id="PR00081">
    <property type="entry name" value="GDHRDH"/>
</dbReference>
<dbReference type="Proteomes" id="UP000240357">
    <property type="component" value="Unassembled WGS sequence"/>
</dbReference>
<dbReference type="PANTHER" id="PTHR42760:SF40">
    <property type="entry name" value="3-OXOACYL-[ACYL-CARRIER-PROTEIN] REDUCTASE, CHLOROPLASTIC"/>
    <property type="match status" value="1"/>
</dbReference>
<name>A0A2T2YAJ1_9BACT</name>
<dbReference type="PRINTS" id="PR00080">
    <property type="entry name" value="SDRFAMILY"/>
</dbReference>
<dbReference type="GO" id="GO:0030497">
    <property type="term" value="P:fatty acid elongation"/>
    <property type="evidence" value="ECO:0007669"/>
    <property type="project" value="TreeGrafter"/>
</dbReference>
<comment type="caution">
    <text evidence="2">The sequence shown here is derived from an EMBL/GenBank/DDBJ whole genome shotgun (WGS) entry which is preliminary data.</text>
</comment>
<dbReference type="FunFam" id="3.40.50.720:FF:000084">
    <property type="entry name" value="Short-chain dehydrogenase reductase"/>
    <property type="match status" value="1"/>
</dbReference>
<dbReference type="Pfam" id="PF13561">
    <property type="entry name" value="adh_short_C2"/>
    <property type="match status" value="1"/>
</dbReference>
<evidence type="ECO:0000313" key="3">
    <source>
        <dbReference type="Proteomes" id="UP000240357"/>
    </source>
</evidence>
<accession>A0A2T2YAJ1</accession>
<dbReference type="OrthoDB" id="9804104at2"/>
<dbReference type="InterPro" id="IPR002347">
    <property type="entry name" value="SDR_fam"/>
</dbReference>
<dbReference type="InterPro" id="IPR036291">
    <property type="entry name" value="NAD(P)-bd_dom_sf"/>
</dbReference>
<comment type="similarity">
    <text evidence="1">Belongs to the short-chain dehydrogenases/reductases (SDR) family.</text>
</comment>
<sequence length="258" mass="28580">MYNPFSLKNKVILITGGYGYLGRHITKGLLDSGAQVVVLGRNEEKFKSAFNYSNPDLIFQKTDISSSSEVDSSFQQLYQKFGRIDALINNAIYSKGQQPLNITDEEFAFTLDGNLGSVYRCIKAITPYFMQQQGGRVINVSSMYGMVSPEFSIYKNHEAYLNPPHYGAAKAGLLQLTRYFACYLGKNNILVNAVSPGPFPSEKVQESESFISNLRAKSPLGRIGNPAELKGIFVFLCSDEATYITGQNLVVDGGWTAW</sequence>
<reference evidence="2 3" key="1">
    <citation type="submission" date="2018-03" db="EMBL/GenBank/DDBJ databases">
        <title>Adhaeribacter sp. HMF7605 Genome sequencing and assembly.</title>
        <authorList>
            <person name="Kang H."/>
            <person name="Kang J."/>
            <person name="Cha I."/>
            <person name="Kim H."/>
            <person name="Joh K."/>
        </authorList>
    </citation>
    <scope>NUCLEOTIDE SEQUENCE [LARGE SCALE GENOMIC DNA]</scope>
    <source>
        <strain evidence="2 3">HMF7605</strain>
    </source>
</reference>